<dbReference type="GO" id="GO:0008932">
    <property type="term" value="F:lytic endotransglycosylase activity"/>
    <property type="evidence" value="ECO:0007669"/>
    <property type="project" value="UniProtKB-UniRule"/>
</dbReference>
<evidence type="ECO:0000256" key="3">
    <source>
        <dbReference type="HAMAP-Rule" id="MF_02071"/>
    </source>
</evidence>
<feature type="domain" description="RlpA-like protein double-psi beta-barrel" evidence="5">
    <location>
        <begin position="83"/>
        <end position="169"/>
    </location>
</feature>
<evidence type="ECO:0000259" key="5">
    <source>
        <dbReference type="Pfam" id="PF03330"/>
    </source>
</evidence>
<dbReference type="KEGG" id="sno:Snov_1668"/>
<dbReference type="HOGENOM" id="CLU_1546654_0_0_5"/>
<dbReference type="SUPFAM" id="SSF50685">
    <property type="entry name" value="Barwin-like endoglucanases"/>
    <property type="match status" value="1"/>
</dbReference>
<dbReference type="PANTHER" id="PTHR34183">
    <property type="entry name" value="ENDOLYTIC PEPTIDOGLYCAN TRANSGLYCOSYLASE RLPA"/>
    <property type="match status" value="1"/>
</dbReference>
<dbReference type="InterPro" id="IPR034718">
    <property type="entry name" value="RlpA"/>
</dbReference>
<dbReference type="NCBIfam" id="TIGR00413">
    <property type="entry name" value="rlpA"/>
    <property type="match status" value="1"/>
</dbReference>
<evidence type="ECO:0000313" key="7">
    <source>
        <dbReference type="Proteomes" id="UP000006633"/>
    </source>
</evidence>
<organism evidence="6 7">
    <name type="scientific">Ancylobacter novellus (strain ATCC 8093 / DSM 506 / JCM 20403 / CCM 1077 / IAM 12100 / NBRC 12443 / NCIMB 10456)</name>
    <name type="common">Starkeya novella</name>
    <dbReference type="NCBI Taxonomy" id="639283"/>
    <lineage>
        <taxon>Bacteria</taxon>
        <taxon>Pseudomonadati</taxon>
        <taxon>Pseudomonadota</taxon>
        <taxon>Alphaproteobacteria</taxon>
        <taxon>Hyphomicrobiales</taxon>
        <taxon>Xanthobacteraceae</taxon>
        <taxon>Ancylobacter</taxon>
    </lineage>
</organism>
<keyword evidence="1 3" id="KW-0456">Lyase</keyword>
<dbReference type="InterPro" id="IPR012997">
    <property type="entry name" value="RplA"/>
</dbReference>
<name>D7AAH0_ANCN5</name>
<dbReference type="Proteomes" id="UP000006633">
    <property type="component" value="Chromosome"/>
</dbReference>
<reference evidence="6 7" key="1">
    <citation type="journal article" date="2012" name="Stand. Genomic Sci.">
        <title>Complete genome sequence of the facultatively chemolithoautotrophic and methylotrophic alpha Proteobacterium Starkeya novella type strain (ATCC 8093(T)).</title>
        <authorList>
            <person name="Kappler U."/>
            <person name="Davenport K."/>
            <person name="Beatson S."/>
            <person name="Lucas S."/>
            <person name="Lapidus A."/>
            <person name="Copeland A."/>
            <person name="Berry K.W."/>
            <person name="Glavina Del Rio T."/>
            <person name="Hammon N."/>
            <person name="Dalin E."/>
            <person name="Tice H."/>
            <person name="Pitluck S."/>
            <person name="Richardson P."/>
            <person name="Bruce D."/>
            <person name="Goodwin L.A."/>
            <person name="Han C."/>
            <person name="Tapia R."/>
            <person name="Detter J.C."/>
            <person name="Chang Y.J."/>
            <person name="Jeffries C.D."/>
            <person name="Land M."/>
            <person name="Hauser L."/>
            <person name="Kyrpides N.C."/>
            <person name="Goker M."/>
            <person name="Ivanova N."/>
            <person name="Klenk H.P."/>
            <person name="Woyke T."/>
        </authorList>
    </citation>
    <scope>NUCLEOTIDE SEQUENCE [LARGE SCALE GENOMIC DNA]</scope>
    <source>
        <strain evidence="7">ATCC 8093 / DSM 506 / JCM 20403 / CCM 1077 / IAM 12100 / NBRC 12443 / NCIMB 10456</strain>
    </source>
</reference>
<evidence type="ECO:0000256" key="2">
    <source>
        <dbReference type="ARBA" id="ARBA00023316"/>
    </source>
</evidence>
<dbReference type="InterPro" id="IPR036908">
    <property type="entry name" value="RlpA-like_sf"/>
</dbReference>
<dbReference type="InterPro" id="IPR009009">
    <property type="entry name" value="RlpA-like_DPBB"/>
</dbReference>
<proteinExistence type="inferred from homology"/>
<comment type="function">
    <text evidence="3">Lytic transglycosylase with a strong preference for naked glycan strands that lack stem peptides.</text>
</comment>
<dbReference type="GO" id="GO:0000270">
    <property type="term" value="P:peptidoglycan metabolic process"/>
    <property type="evidence" value="ECO:0007669"/>
    <property type="project" value="UniProtKB-UniRule"/>
</dbReference>
<keyword evidence="6" id="KW-0449">Lipoprotein</keyword>
<evidence type="ECO:0000256" key="4">
    <source>
        <dbReference type="RuleBase" id="RU003495"/>
    </source>
</evidence>
<accession>D7AAH0</accession>
<evidence type="ECO:0000256" key="1">
    <source>
        <dbReference type="ARBA" id="ARBA00023239"/>
    </source>
</evidence>
<gene>
    <name evidence="3" type="primary">rlpA</name>
    <name evidence="6" type="ordered locus">Snov_1668</name>
</gene>
<keyword evidence="7" id="KW-1185">Reference proteome</keyword>
<dbReference type="Gene3D" id="2.40.40.10">
    <property type="entry name" value="RlpA-like domain"/>
    <property type="match status" value="1"/>
</dbReference>
<dbReference type="GO" id="GO:0071555">
    <property type="term" value="P:cell wall organization"/>
    <property type="evidence" value="ECO:0007669"/>
    <property type="project" value="UniProtKB-KW"/>
</dbReference>
<dbReference type="eggNOG" id="COG0797">
    <property type="taxonomic scope" value="Bacteria"/>
</dbReference>
<dbReference type="CDD" id="cd22268">
    <property type="entry name" value="DPBB_RlpA-like"/>
    <property type="match status" value="1"/>
</dbReference>
<keyword evidence="2 3" id="KW-0961">Cell wall biogenesis/degradation</keyword>
<sequence>MLAIFLILHATRPSAGSTYSHIVVMTSPQFLSITNARCNRRRTKVLTAWGVGKVTGAALAAGIIFITGGNAAFADTKKSNYATTGMASYYGYSGRTANGERHTGQAMTAAHRNLPFNTRVRVTNKANGRSVVVRINDRGPFIRGRIIDVSTAAADQLGFRKRGVARVEIAVVD</sequence>
<dbReference type="HAMAP" id="MF_02071">
    <property type="entry name" value="RlpA"/>
    <property type="match status" value="1"/>
</dbReference>
<dbReference type="Pfam" id="PF03330">
    <property type="entry name" value="DPBB_1"/>
    <property type="match status" value="1"/>
</dbReference>
<dbReference type="STRING" id="639283.Snov_1668"/>
<dbReference type="EC" id="4.2.2.-" evidence="3"/>
<dbReference type="AlphaFoldDB" id="D7AAH0"/>
<evidence type="ECO:0000313" key="6">
    <source>
        <dbReference type="EMBL" id="ADH88973.1"/>
    </source>
</evidence>
<protein>
    <recommendedName>
        <fullName evidence="3">Endolytic peptidoglycan transglycosylase RlpA</fullName>
        <ecNumber evidence="3">4.2.2.-</ecNumber>
    </recommendedName>
</protein>
<dbReference type="EMBL" id="CP002026">
    <property type="protein sequence ID" value="ADH88973.1"/>
    <property type="molecule type" value="Genomic_DNA"/>
</dbReference>
<dbReference type="PANTHER" id="PTHR34183:SF8">
    <property type="entry name" value="ENDOLYTIC PEPTIDOGLYCAN TRANSGLYCOSYLASE RLPA-RELATED"/>
    <property type="match status" value="1"/>
</dbReference>
<comment type="similarity">
    <text evidence="3 4">Belongs to the RlpA family.</text>
</comment>